<accession>A0ABR4D5C2</accession>
<dbReference type="GeneID" id="98128043"/>
<protein>
    <recommendedName>
        <fullName evidence="4">Myb-like domain-containing protein</fullName>
    </recommendedName>
</protein>
<evidence type="ECO:0000256" key="1">
    <source>
        <dbReference type="SAM" id="MobiDB-lite"/>
    </source>
</evidence>
<dbReference type="EMBL" id="JAZGUE010000006">
    <property type="protein sequence ID" value="KAL2265563.1"/>
    <property type="molecule type" value="Genomic_DNA"/>
</dbReference>
<reference evidence="2 3" key="1">
    <citation type="journal article" date="2024" name="Commun. Biol.">
        <title>Comparative genomic analysis of thermophilic fungi reveals convergent evolutionary adaptations and gene losses.</title>
        <authorList>
            <person name="Steindorff A.S."/>
            <person name="Aguilar-Pontes M.V."/>
            <person name="Robinson A.J."/>
            <person name="Andreopoulos B."/>
            <person name="LaButti K."/>
            <person name="Kuo A."/>
            <person name="Mondo S."/>
            <person name="Riley R."/>
            <person name="Otillar R."/>
            <person name="Haridas S."/>
            <person name="Lipzen A."/>
            <person name="Grimwood J."/>
            <person name="Schmutz J."/>
            <person name="Clum A."/>
            <person name="Reid I.D."/>
            <person name="Moisan M.C."/>
            <person name="Butler G."/>
            <person name="Nguyen T.T.M."/>
            <person name="Dewar K."/>
            <person name="Conant G."/>
            <person name="Drula E."/>
            <person name="Henrissat B."/>
            <person name="Hansel C."/>
            <person name="Singer S."/>
            <person name="Hutchinson M.I."/>
            <person name="de Vries R.P."/>
            <person name="Natvig D.O."/>
            <person name="Powell A.J."/>
            <person name="Tsang A."/>
            <person name="Grigoriev I.V."/>
        </authorList>
    </citation>
    <scope>NUCLEOTIDE SEQUENCE [LARGE SCALE GENOMIC DNA]</scope>
    <source>
        <strain evidence="2 3">ATCC 22073</strain>
    </source>
</reference>
<name>A0ABR4D5C2_9PEZI</name>
<dbReference type="RefSeq" id="XP_070864290.1">
    <property type="nucleotide sequence ID" value="XM_071013399.1"/>
</dbReference>
<feature type="region of interest" description="Disordered" evidence="1">
    <location>
        <begin position="82"/>
        <end position="111"/>
    </location>
</feature>
<dbReference type="Proteomes" id="UP001600064">
    <property type="component" value="Unassembled WGS sequence"/>
</dbReference>
<keyword evidence="3" id="KW-1185">Reference proteome</keyword>
<evidence type="ECO:0000313" key="3">
    <source>
        <dbReference type="Proteomes" id="UP001600064"/>
    </source>
</evidence>
<gene>
    <name evidence="2" type="ORF">VTJ83DRAFT_6663</name>
</gene>
<evidence type="ECO:0008006" key="4">
    <source>
        <dbReference type="Google" id="ProtNLM"/>
    </source>
</evidence>
<organism evidence="2 3">
    <name type="scientific">Remersonia thermophila</name>
    <dbReference type="NCBI Taxonomy" id="72144"/>
    <lineage>
        <taxon>Eukaryota</taxon>
        <taxon>Fungi</taxon>
        <taxon>Dikarya</taxon>
        <taxon>Ascomycota</taxon>
        <taxon>Pezizomycotina</taxon>
        <taxon>Sordariomycetes</taxon>
        <taxon>Sordariomycetidae</taxon>
        <taxon>Sordariales</taxon>
        <taxon>Sordariales incertae sedis</taxon>
        <taxon>Remersonia</taxon>
    </lineage>
</organism>
<evidence type="ECO:0000313" key="2">
    <source>
        <dbReference type="EMBL" id="KAL2265563.1"/>
    </source>
</evidence>
<comment type="caution">
    <text evidence="2">The sequence shown here is derived from an EMBL/GenBank/DDBJ whole genome shotgun (WGS) entry which is preliminary data.</text>
</comment>
<sequence length="692" mass="71818">MPPKIKKTDAAGEEPKPTAQETFLFYAIIKHMKGKPEIDWDGVAQFVGFKNAETAKSRYGQIRRKLNIDNWQTKARVIKREDDADDGVHTAGKGSIPSTPATARANKFSNPGTYAGVKKRALGTANKKTPARAAKTQANIKLEKTAELDYGFLHDEELDETTLKEDIDVKAEEDAAFAANPPSKHTTGFSQVKQEETNIGFAFKTEEHKRPFRSAVFGGDGADDNKKNGNHDDPFSAAQLIAQSNAGMKALSDAIDKTTAMIFGTAPIGGGAIPGSTCSGPVAAEASSHATPTFTASTMPGLTATTSVPGLQTSAVPPTGLFATLQPGDNAMKDDVRIKLENVILAGVTEIQGAHIHPAYIKHVKAKHAEMAEREAKNAAGTGTTTAVGNMANMTANSNMTGNGNMVGNMANMTANGTHMASNGNMIGNGTHMTGDNNMVGNGSMVGNMVNMAATGAHMTGNSNMTGNGNMVDNMANMVGNGGMVGNGNMVGNMVNMAANGTHLTGNGNMVGQATAAGNLAVNGDATINAVSTVNTVNTVSAAANGARMAGNGNVVSNAIVLGASATNSYTVGNVINTGAAQGTAALADGSSTNINGFAPISRAPLAEMHAPLAEMHTPSAEMRAQEQADFQVLFGGGSGLGPAFVPRSDDVIYSLYDNVDPFPNSAGQDMDWLDEMCRNLADFEDDEAKLV</sequence>
<proteinExistence type="predicted"/>
<feature type="compositionally biased region" description="Polar residues" evidence="1">
    <location>
        <begin position="96"/>
        <end position="111"/>
    </location>
</feature>